<dbReference type="DNASU" id="1083541"/>
<keyword evidence="4" id="KW-0479">Metal-binding</keyword>
<dbReference type="GeneID" id="87105700"/>
<comment type="cofactor">
    <cofactor evidence="1">
        <name>Zn(2+)</name>
        <dbReference type="ChEBI" id="CHEBI:29105"/>
    </cofactor>
</comment>
<evidence type="ECO:0000256" key="10">
    <source>
        <dbReference type="ARBA" id="ARBA00093448"/>
    </source>
</evidence>
<dbReference type="PhylomeDB" id="Q82RZ3"/>
<dbReference type="GO" id="GO:0006508">
    <property type="term" value="P:proteolysis"/>
    <property type="evidence" value="ECO:0007669"/>
    <property type="project" value="UniProtKB-KW"/>
</dbReference>
<accession>Q82RZ3</accession>
<dbReference type="CDD" id="cd14844">
    <property type="entry name" value="Zn-DD-carboxypeptidase_like"/>
    <property type="match status" value="1"/>
</dbReference>
<dbReference type="PANTHER" id="PTHR37425">
    <property type="match status" value="1"/>
</dbReference>
<dbReference type="GO" id="GO:0046872">
    <property type="term" value="F:metal ion binding"/>
    <property type="evidence" value="ECO:0007669"/>
    <property type="project" value="UniProtKB-KW"/>
</dbReference>
<dbReference type="GO" id="GO:0008237">
    <property type="term" value="F:metallopeptidase activity"/>
    <property type="evidence" value="ECO:0007669"/>
    <property type="project" value="UniProtKB-KW"/>
</dbReference>
<dbReference type="OrthoDB" id="9782994at2"/>
<sequence length="193" mass="21687">MSKLIITDNLEMLTEQGATRRRLLQAGLGACALLAMPAANAAYSRVYEKRVSLLNLHTGERVRTAYWERGKYIPEALRMIEKVLRDHRSGDIHRIDPRLLDLMQHLHHKTGNSKEFQVVSGYRSPATNAALSVQSHGVAKNSLHMQGKAIDIRLPGVPLHVLRRAAMSMHAGGVGYYPKSNFIHIDTGNVRYW</sequence>
<evidence type="ECO:0000313" key="13">
    <source>
        <dbReference type="Proteomes" id="UP000001416"/>
    </source>
</evidence>
<keyword evidence="6" id="KW-0378">Hydrolase</keyword>
<dbReference type="EMBL" id="AL954747">
    <property type="protein sequence ID" value="CAD86484.1"/>
    <property type="molecule type" value="Genomic_DNA"/>
</dbReference>
<name>Q82RZ3_NITEU</name>
<dbReference type="STRING" id="228410.NE2572"/>
<dbReference type="Pfam" id="PF05951">
    <property type="entry name" value="Peptidase_M15_2"/>
    <property type="match status" value="1"/>
</dbReference>
<dbReference type="RefSeq" id="WP_011113025.1">
    <property type="nucleotide sequence ID" value="NC_004757.1"/>
</dbReference>
<dbReference type="Gene3D" id="3.30.1380.10">
    <property type="match status" value="1"/>
</dbReference>
<proteinExistence type="inferred from homology"/>
<keyword evidence="5" id="KW-0732">Signal</keyword>
<evidence type="ECO:0000256" key="4">
    <source>
        <dbReference type="ARBA" id="ARBA00022723"/>
    </source>
</evidence>
<reference evidence="12 13" key="1">
    <citation type="journal article" date="2003" name="J. Bacteriol.">
        <title>Complete genome sequence of the ammonia-oxidizing bacterium and obligate chemolithoautotroph Nitrosomonas europaea.</title>
        <authorList>
            <person name="Chain P."/>
            <person name="Lamerdin J."/>
            <person name="Larimer F."/>
            <person name="Regala W."/>
            <person name="Land M."/>
            <person name="Hauser L."/>
            <person name="Hooper A."/>
            <person name="Klotz M."/>
            <person name="Norton J."/>
            <person name="Sayavedra-Soto L."/>
            <person name="Arciero D."/>
            <person name="Hommes N."/>
            <person name="Whittaker M."/>
            <person name="Arp D."/>
        </authorList>
    </citation>
    <scope>NUCLEOTIDE SEQUENCE [LARGE SCALE GENOMIC DNA]</scope>
    <source>
        <strain evidence="13">ATCC 19718 / CIP 103999 / KCTC 2705 / NBRC 14298</strain>
    </source>
</reference>
<evidence type="ECO:0000256" key="2">
    <source>
        <dbReference type="ARBA" id="ARBA00004776"/>
    </source>
</evidence>
<dbReference type="SUPFAM" id="SSF55166">
    <property type="entry name" value="Hedgehog/DD-peptidase"/>
    <property type="match status" value="1"/>
</dbReference>
<dbReference type="KEGG" id="neu:NE2572"/>
<evidence type="ECO:0000256" key="6">
    <source>
        <dbReference type="ARBA" id="ARBA00022801"/>
    </source>
</evidence>
<dbReference type="GO" id="GO:0071555">
    <property type="term" value="P:cell wall organization"/>
    <property type="evidence" value="ECO:0007669"/>
    <property type="project" value="UniProtKB-KW"/>
</dbReference>
<keyword evidence="7" id="KW-0862">Zinc</keyword>
<dbReference type="InterPro" id="IPR006311">
    <property type="entry name" value="TAT_signal"/>
</dbReference>
<dbReference type="InterPro" id="IPR009045">
    <property type="entry name" value="Zn_M74/Hedgehog-like"/>
</dbReference>
<dbReference type="HOGENOM" id="CLU_080400_1_2_4"/>
<dbReference type="PANTHER" id="PTHR37425:SF1">
    <property type="entry name" value="OUTER MEMBRANE PROTEIN"/>
    <property type="match status" value="1"/>
</dbReference>
<dbReference type="InterPro" id="IPR010275">
    <property type="entry name" value="MepK"/>
</dbReference>
<evidence type="ECO:0000256" key="5">
    <source>
        <dbReference type="ARBA" id="ARBA00022729"/>
    </source>
</evidence>
<gene>
    <name evidence="12" type="ordered locus">NE2572</name>
</gene>
<keyword evidence="3" id="KW-0645">Protease</keyword>
<keyword evidence="8" id="KW-0482">Metalloprotease</keyword>
<comment type="similarity">
    <text evidence="10">Belongs to the peptidase M15 family.</text>
</comment>
<evidence type="ECO:0000256" key="1">
    <source>
        <dbReference type="ARBA" id="ARBA00001947"/>
    </source>
</evidence>
<keyword evidence="13" id="KW-1185">Reference proteome</keyword>
<evidence type="ECO:0000256" key="7">
    <source>
        <dbReference type="ARBA" id="ARBA00022833"/>
    </source>
</evidence>
<dbReference type="AlphaFoldDB" id="Q82RZ3"/>
<dbReference type="PROSITE" id="PS51318">
    <property type="entry name" value="TAT"/>
    <property type="match status" value="1"/>
</dbReference>
<evidence type="ECO:0000256" key="11">
    <source>
        <dbReference type="ARBA" id="ARBA00093666"/>
    </source>
</evidence>
<keyword evidence="9" id="KW-0961">Cell wall biogenesis/degradation</keyword>
<evidence type="ECO:0000313" key="12">
    <source>
        <dbReference type="EMBL" id="CAD86484.1"/>
    </source>
</evidence>
<comment type="pathway">
    <text evidence="2">Cell wall biogenesis; cell wall polysaccharide biosynthesis.</text>
</comment>
<organism evidence="12 13">
    <name type="scientific">Nitrosomonas europaea (strain ATCC 19718 / CIP 103999 / KCTC 2705 / NBRC 14298)</name>
    <dbReference type="NCBI Taxonomy" id="228410"/>
    <lineage>
        <taxon>Bacteria</taxon>
        <taxon>Pseudomonadati</taxon>
        <taxon>Pseudomonadota</taxon>
        <taxon>Betaproteobacteria</taxon>
        <taxon>Nitrosomonadales</taxon>
        <taxon>Nitrosomonadaceae</taxon>
        <taxon>Nitrosomonas</taxon>
    </lineage>
</organism>
<protein>
    <recommendedName>
        <fullName evidence="11">Murein endopeptidase K</fullName>
    </recommendedName>
</protein>
<dbReference type="eggNOG" id="COG3108">
    <property type="taxonomic scope" value="Bacteria"/>
</dbReference>
<evidence type="ECO:0000256" key="8">
    <source>
        <dbReference type="ARBA" id="ARBA00023049"/>
    </source>
</evidence>
<dbReference type="Proteomes" id="UP000001416">
    <property type="component" value="Chromosome"/>
</dbReference>
<evidence type="ECO:0000256" key="9">
    <source>
        <dbReference type="ARBA" id="ARBA00023316"/>
    </source>
</evidence>
<evidence type="ECO:0000256" key="3">
    <source>
        <dbReference type="ARBA" id="ARBA00022670"/>
    </source>
</evidence>